<accession>A0A376DJ23</accession>
<dbReference type="Proteomes" id="UP000255248">
    <property type="component" value="Unassembled WGS sequence"/>
</dbReference>
<dbReference type="Gene3D" id="1.10.260.40">
    <property type="entry name" value="lambda repressor-like DNA-binding domains"/>
    <property type="match status" value="1"/>
</dbReference>
<reference evidence="1 2" key="1">
    <citation type="submission" date="2018-06" db="EMBL/GenBank/DDBJ databases">
        <authorList>
            <consortium name="Pathogen Informatics"/>
            <person name="Doyle S."/>
        </authorList>
    </citation>
    <scope>NUCLEOTIDE SEQUENCE [LARGE SCALE GENOMIC DNA]</scope>
    <source>
        <strain evidence="1 2">NCTC12121</strain>
    </source>
</reference>
<proteinExistence type="predicted"/>
<evidence type="ECO:0000313" key="2">
    <source>
        <dbReference type="Proteomes" id="UP000255248"/>
    </source>
</evidence>
<sequence length="76" mass="8384">MNELRIYLNTLSQVEKANFASRCGTSIGYLRKAISANQTLGAELSVLIEKESGGAVTRQHLHPEKWASIWPELNAA</sequence>
<dbReference type="OrthoDB" id="6446140at2"/>
<dbReference type="EMBL" id="UFXZ01000001">
    <property type="protein sequence ID" value="STC89348.1"/>
    <property type="molecule type" value="Genomic_DNA"/>
</dbReference>
<name>A0A376DJ23_9GAMM</name>
<gene>
    <name evidence="1" type="ORF">NCTC12121_02155</name>
</gene>
<evidence type="ECO:0000313" key="1">
    <source>
        <dbReference type="EMBL" id="STC89348.1"/>
    </source>
</evidence>
<dbReference type="GO" id="GO:0003677">
    <property type="term" value="F:DNA binding"/>
    <property type="evidence" value="ECO:0007669"/>
    <property type="project" value="InterPro"/>
</dbReference>
<dbReference type="RefSeq" id="WP_024524825.1">
    <property type="nucleotide sequence ID" value="NZ_CP065626.1"/>
</dbReference>
<organism evidence="1 2">
    <name type="scientific">Edwardsiella hoshinae</name>
    <dbReference type="NCBI Taxonomy" id="93378"/>
    <lineage>
        <taxon>Bacteria</taxon>
        <taxon>Pseudomonadati</taxon>
        <taxon>Pseudomonadota</taxon>
        <taxon>Gammaproteobacteria</taxon>
        <taxon>Enterobacterales</taxon>
        <taxon>Hafniaceae</taxon>
        <taxon>Edwardsiella</taxon>
    </lineage>
</organism>
<dbReference type="InterPro" id="IPR010982">
    <property type="entry name" value="Lambda_DNA-bd_dom_sf"/>
</dbReference>
<dbReference type="AlphaFoldDB" id="A0A376DJ23"/>
<protein>
    <submittedName>
        <fullName evidence="1">Uncharacterized protein conserved in bacteria, prophage-related</fullName>
    </submittedName>
</protein>